<comment type="caution">
    <text evidence="1">The sequence shown here is derived from an EMBL/GenBank/DDBJ whole genome shotgun (WGS) entry which is preliminary data.</text>
</comment>
<dbReference type="OrthoDB" id="6150660at2759"/>
<dbReference type="InterPro" id="IPR029044">
    <property type="entry name" value="Nucleotide-diphossugar_trans"/>
</dbReference>
<sequence>MYQLLQFTEHASKKFPDFKRKNKQYGKDYEILKPNILVSNSSFEDELEMISETFCDHQNEKTELGECLKNLSKLDEKIQIKRSENRFYNPCDDCLTFEGRKMPIYHHTFWQLSDAQNSSGYKFKRRVLFLNVMSFFYSQNLCCSKYIFWKLKNFPVEIEATLVKKFSKFIKNETFEIIEFDIVKLCEKSKKLNGSIINQYPICKENREMRNFNLISLSDLVRFFVLDLYGGIYVDGDVIFLKETNLLWKQSFVYRWSYTNKINTAIIGINKYFSTHVKDFYDRIFSREKSTSAIISSLHPFSLSTNLFGRFKLKVYHSFLFDSAWLCFDGKKKRVSKETVCGFDEFNNRYLGAFSYHLHLVNCGIKRIMIFLKSCVKNQDVSEWVSFAELLQRLNFGGSKFASADIFCITIFRLITERKANYKKNYEIALNQICKH</sequence>
<reference evidence="1 2" key="1">
    <citation type="journal article" date="2018" name="Sci. Rep.">
        <title>Genomic signatures of local adaptation to the degree of environmental predictability in rotifers.</title>
        <authorList>
            <person name="Franch-Gras L."/>
            <person name="Hahn C."/>
            <person name="Garcia-Roger E.M."/>
            <person name="Carmona M.J."/>
            <person name="Serra M."/>
            <person name="Gomez A."/>
        </authorList>
    </citation>
    <scope>NUCLEOTIDE SEQUENCE [LARGE SCALE GENOMIC DNA]</scope>
    <source>
        <strain evidence="1">HYR1</strain>
    </source>
</reference>
<name>A0A3M7PCA1_BRAPC</name>
<dbReference type="GO" id="GO:0016740">
    <property type="term" value="F:transferase activity"/>
    <property type="evidence" value="ECO:0007669"/>
    <property type="project" value="UniProtKB-KW"/>
</dbReference>
<dbReference type="InterPro" id="IPR007577">
    <property type="entry name" value="GlycoTrfase_DXD_sugar-bd_CS"/>
</dbReference>
<dbReference type="Pfam" id="PF04488">
    <property type="entry name" value="Gly_transf_sug"/>
    <property type="match status" value="1"/>
</dbReference>
<organism evidence="1 2">
    <name type="scientific">Brachionus plicatilis</name>
    <name type="common">Marine rotifer</name>
    <name type="synonym">Brachionus muelleri</name>
    <dbReference type="NCBI Taxonomy" id="10195"/>
    <lineage>
        <taxon>Eukaryota</taxon>
        <taxon>Metazoa</taxon>
        <taxon>Spiralia</taxon>
        <taxon>Gnathifera</taxon>
        <taxon>Rotifera</taxon>
        <taxon>Eurotatoria</taxon>
        <taxon>Monogononta</taxon>
        <taxon>Pseudotrocha</taxon>
        <taxon>Ploima</taxon>
        <taxon>Brachionidae</taxon>
        <taxon>Brachionus</taxon>
    </lineage>
</organism>
<dbReference type="AlphaFoldDB" id="A0A3M7PCA1"/>
<dbReference type="EMBL" id="REGN01011940">
    <property type="protein sequence ID" value="RMZ96735.1"/>
    <property type="molecule type" value="Genomic_DNA"/>
</dbReference>
<accession>A0A3M7PCA1</accession>
<keyword evidence="2" id="KW-1185">Reference proteome</keyword>
<dbReference type="Gene3D" id="3.90.550.20">
    <property type="match status" value="1"/>
</dbReference>
<protein>
    <submittedName>
        <fullName evidence="1">Glycosyltransferase family 32</fullName>
    </submittedName>
</protein>
<proteinExistence type="predicted"/>
<dbReference type="Proteomes" id="UP000276133">
    <property type="component" value="Unassembled WGS sequence"/>
</dbReference>
<evidence type="ECO:0000313" key="2">
    <source>
        <dbReference type="Proteomes" id="UP000276133"/>
    </source>
</evidence>
<keyword evidence="1" id="KW-0808">Transferase</keyword>
<gene>
    <name evidence="1" type="ORF">BpHYR1_010209</name>
</gene>
<evidence type="ECO:0000313" key="1">
    <source>
        <dbReference type="EMBL" id="RMZ96735.1"/>
    </source>
</evidence>
<dbReference type="SUPFAM" id="SSF53448">
    <property type="entry name" value="Nucleotide-diphospho-sugar transferases"/>
    <property type="match status" value="1"/>
</dbReference>